<accession>A0A3B0USU7</accession>
<dbReference type="EMBL" id="UOEW01000051">
    <property type="protein sequence ID" value="VAW33998.1"/>
    <property type="molecule type" value="Genomic_DNA"/>
</dbReference>
<feature type="domain" description="DUF11" evidence="2">
    <location>
        <begin position="196"/>
        <end position="311"/>
    </location>
</feature>
<keyword evidence="1" id="KW-0472">Membrane</keyword>
<feature type="transmembrane region" description="Helical" evidence="1">
    <location>
        <begin position="310"/>
        <end position="338"/>
    </location>
</feature>
<evidence type="ECO:0000313" key="3">
    <source>
        <dbReference type="EMBL" id="VAW33998.1"/>
    </source>
</evidence>
<name>A0A3B0USU7_9ZZZZ</name>
<organism evidence="3">
    <name type="scientific">hydrothermal vent metagenome</name>
    <dbReference type="NCBI Taxonomy" id="652676"/>
    <lineage>
        <taxon>unclassified sequences</taxon>
        <taxon>metagenomes</taxon>
        <taxon>ecological metagenomes</taxon>
    </lineage>
</organism>
<dbReference type="InterPro" id="IPR013783">
    <property type="entry name" value="Ig-like_fold"/>
</dbReference>
<gene>
    <name evidence="3" type="ORF">MNBD_GAMMA01-890</name>
</gene>
<sequence length="348" mass="36574">MVCWSVLANKDGEQITEILSAITNNNSSQTSGATGSIAPNSSVTLDFSITTAESWDGKNQPKNVIVNCINGEFITGFEYSNLTLTTVGGSYLSEAVIYFSDSTNGDDGIRLTAGVANESSGTGIFNSDGILDLTDTGNVDIVSLQNNQFNIQFYEIIDDAVDAIDARFTNGTLTVWGVDLVATDSCQFVAGKTGTDLSVEYTIDSTGFYRIGDSLEFDLAINNNGGIAATNVVLANTLSTKLQFTEMSCDDGTNTTDVADIAMMGVQDIAANSSLQCVLNASIVSAGQIINSVTVTADNDSDTGNNFASLAIGGAVAIIPVNNLFALVLLVFGLLFFARKRILSLIPI</sequence>
<dbReference type="InterPro" id="IPR001434">
    <property type="entry name" value="OmcB-like_DUF11"/>
</dbReference>
<dbReference type="Pfam" id="PF01345">
    <property type="entry name" value="DUF11"/>
    <property type="match status" value="1"/>
</dbReference>
<dbReference type="AlphaFoldDB" id="A0A3B0USU7"/>
<dbReference type="Gene3D" id="2.60.40.10">
    <property type="entry name" value="Immunoglobulins"/>
    <property type="match status" value="1"/>
</dbReference>
<protein>
    <recommendedName>
        <fullName evidence="2">DUF11 domain-containing protein</fullName>
    </recommendedName>
</protein>
<proteinExistence type="predicted"/>
<keyword evidence="1" id="KW-1133">Transmembrane helix</keyword>
<dbReference type="InterPro" id="IPR047589">
    <property type="entry name" value="DUF11_rpt"/>
</dbReference>
<reference evidence="3" key="1">
    <citation type="submission" date="2018-06" db="EMBL/GenBank/DDBJ databases">
        <authorList>
            <person name="Zhirakovskaya E."/>
        </authorList>
    </citation>
    <scope>NUCLEOTIDE SEQUENCE</scope>
</reference>
<evidence type="ECO:0000256" key="1">
    <source>
        <dbReference type="SAM" id="Phobius"/>
    </source>
</evidence>
<keyword evidence="1" id="KW-0812">Transmembrane</keyword>
<evidence type="ECO:0000259" key="2">
    <source>
        <dbReference type="Pfam" id="PF01345"/>
    </source>
</evidence>
<dbReference type="NCBIfam" id="TIGR01451">
    <property type="entry name" value="B_ant_repeat"/>
    <property type="match status" value="1"/>
</dbReference>